<dbReference type="Gene3D" id="3.40.50.720">
    <property type="entry name" value="NAD(P)-binding Rossmann-like Domain"/>
    <property type="match status" value="1"/>
</dbReference>
<organism evidence="3 4">
    <name type="scientific">Microlunatus panaciterrae</name>
    <dbReference type="NCBI Taxonomy" id="400768"/>
    <lineage>
        <taxon>Bacteria</taxon>
        <taxon>Bacillati</taxon>
        <taxon>Actinomycetota</taxon>
        <taxon>Actinomycetes</taxon>
        <taxon>Propionibacteriales</taxon>
        <taxon>Propionibacteriaceae</taxon>
        <taxon>Microlunatus</taxon>
    </lineage>
</organism>
<dbReference type="EC" id="1.1.1.369" evidence="3"/>
<proteinExistence type="predicted"/>
<dbReference type="InterPro" id="IPR051450">
    <property type="entry name" value="Gfo/Idh/MocA_Oxidoreductases"/>
</dbReference>
<dbReference type="InterPro" id="IPR055170">
    <property type="entry name" value="GFO_IDH_MocA-like_dom"/>
</dbReference>
<dbReference type="PANTHER" id="PTHR43377:SF1">
    <property type="entry name" value="BILIVERDIN REDUCTASE A"/>
    <property type="match status" value="1"/>
</dbReference>
<dbReference type="InterPro" id="IPR036291">
    <property type="entry name" value="NAD(P)-bd_dom_sf"/>
</dbReference>
<dbReference type="RefSeq" id="WP_204916901.1">
    <property type="nucleotide sequence ID" value="NZ_BAAAQP010000008.1"/>
</dbReference>
<protein>
    <submittedName>
        <fullName evidence="3">Myo-inositol 2-dehydrogenase/D-chiro-inositol 1-dehydrogenase</fullName>
        <ecNumber evidence="3">1.1.1.18</ecNumber>
        <ecNumber evidence="3">1.1.1.369</ecNumber>
    </submittedName>
</protein>
<dbReference type="Pfam" id="PF22725">
    <property type="entry name" value="GFO_IDH_MocA_C3"/>
    <property type="match status" value="1"/>
</dbReference>
<dbReference type="EC" id="1.1.1.18" evidence="3"/>
<dbReference type="Gene3D" id="3.30.360.10">
    <property type="entry name" value="Dihydrodipicolinate Reductase, domain 2"/>
    <property type="match status" value="1"/>
</dbReference>
<comment type="caution">
    <text evidence="3">The sequence shown here is derived from an EMBL/GenBank/DDBJ whole genome shotgun (WGS) entry which is preliminary data.</text>
</comment>
<evidence type="ECO:0000313" key="4">
    <source>
        <dbReference type="Proteomes" id="UP000704762"/>
    </source>
</evidence>
<accession>A0ABS2RH57</accession>
<sequence length="341" mass="36313">MRIGVIGLGGISAAHLAAWEVVGQEMDLEIHGYDHLPEKPVPAGVTPHDSLESILSAVDVVDICTPSYTHPEIIRAAADAGLRIICEKPLALTVAEAVDTLRYCRERDVPLQIGQVVRFFGEYESAHRAVSTGEYGEPAVLRFRRASAQPRSNEWMHDEALSGGIAVDLMIHDIDQAIWFAGDVERVFAQAGLPKYGGAQTQAYATLTHTSGALTQLNACWGLAGGFETSFEIACTDGIINHDNQDHSSLRADRPDLLGTAGLLPVMAGATPFAAELKELLAAVAFGAPSRVDPVDAIAALSVAIAVRESARTGQAQVPEPLPSDMQRSATSWQAMAGATW</sequence>
<dbReference type="Proteomes" id="UP000704762">
    <property type="component" value="Unassembled WGS sequence"/>
</dbReference>
<feature type="domain" description="GFO/IDH/MocA-like oxidoreductase" evidence="2">
    <location>
        <begin position="124"/>
        <end position="240"/>
    </location>
</feature>
<keyword evidence="3" id="KW-0560">Oxidoreductase</keyword>
<evidence type="ECO:0000313" key="3">
    <source>
        <dbReference type="EMBL" id="MBM7798344.1"/>
    </source>
</evidence>
<evidence type="ECO:0000259" key="1">
    <source>
        <dbReference type="Pfam" id="PF01408"/>
    </source>
</evidence>
<dbReference type="InterPro" id="IPR000683">
    <property type="entry name" value="Gfo/Idh/MocA-like_OxRdtase_N"/>
</dbReference>
<evidence type="ECO:0000259" key="2">
    <source>
        <dbReference type="Pfam" id="PF22725"/>
    </source>
</evidence>
<dbReference type="SUPFAM" id="SSF55347">
    <property type="entry name" value="Glyceraldehyde-3-phosphate dehydrogenase-like, C-terminal domain"/>
    <property type="match status" value="1"/>
</dbReference>
<keyword evidence="4" id="KW-1185">Reference proteome</keyword>
<dbReference type="PANTHER" id="PTHR43377">
    <property type="entry name" value="BILIVERDIN REDUCTASE A"/>
    <property type="match status" value="1"/>
</dbReference>
<dbReference type="EMBL" id="JAFBCF010000001">
    <property type="protein sequence ID" value="MBM7798344.1"/>
    <property type="molecule type" value="Genomic_DNA"/>
</dbReference>
<feature type="domain" description="Gfo/Idh/MocA-like oxidoreductase N-terminal" evidence="1">
    <location>
        <begin position="1"/>
        <end position="114"/>
    </location>
</feature>
<name>A0ABS2RH57_9ACTN</name>
<dbReference type="GO" id="GO:0050112">
    <property type="term" value="F:inositol 2-dehydrogenase (NAD+) activity"/>
    <property type="evidence" value="ECO:0007669"/>
    <property type="project" value="UniProtKB-EC"/>
</dbReference>
<gene>
    <name evidence="3" type="ORF">JOE57_001265</name>
</gene>
<dbReference type="Pfam" id="PF01408">
    <property type="entry name" value="GFO_IDH_MocA"/>
    <property type="match status" value="1"/>
</dbReference>
<reference evidence="3 4" key="1">
    <citation type="submission" date="2021-01" db="EMBL/GenBank/DDBJ databases">
        <title>Sequencing the genomes of 1000 actinobacteria strains.</title>
        <authorList>
            <person name="Klenk H.-P."/>
        </authorList>
    </citation>
    <scope>NUCLEOTIDE SEQUENCE [LARGE SCALE GENOMIC DNA]</scope>
    <source>
        <strain evidence="3 4">DSM 18662</strain>
    </source>
</reference>
<dbReference type="SUPFAM" id="SSF51735">
    <property type="entry name" value="NAD(P)-binding Rossmann-fold domains"/>
    <property type="match status" value="1"/>
</dbReference>